<comment type="caution">
    <text evidence="1">The sequence shown here is derived from an EMBL/GenBank/DDBJ whole genome shotgun (WGS) entry which is preliminary data.</text>
</comment>
<sequence>MLFSQLKLFAAQLPMNCIANTLLVPISGYVVERRQLKSSTSVSISGLSMVNNASSLFTLVRLCVRTDCFRVLHASIGTAEIYRNVESHDLRKVDSHLLKEVSSTENTEVDDCPNLTKNLDSKHNREMERRRKIGLANRGKVPWNKGRKHSAETCERIRQRTREALNDPKVRRKMSESRRHLSNHTKAKIGKSLRKLWAERLKWKRPRQKFLQLWNESIAVAAKQGGVDQEELDWDSYEKMKSEIAFIQWAKEKEMASLQAEKTAKERMERKGRLAQKKKEQEEKAKLGGGPKKKPRKSKEEKEELAITGDLKLKDRLMKIHKRKSTISPVSIQHQRAWENMELTKREEWPPQLTLADQIRLAKIKRTQLLT</sequence>
<proteinExistence type="predicted"/>
<evidence type="ECO:0000313" key="2">
    <source>
        <dbReference type="Proteomes" id="UP001060085"/>
    </source>
</evidence>
<accession>A0ACC0ANY0</accession>
<reference evidence="2" key="1">
    <citation type="journal article" date="2023" name="Nat. Plants">
        <title>Single-cell RNA sequencing provides a high-resolution roadmap for understanding the multicellular compartmentation of specialized metabolism.</title>
        <authorList>
            <person name="Sun S."/>
            <person name="Shen X."/>
            <person name="Li Y."/>
            <person name="Li Y."/>
            <person name="Wang S."/>
            <person name="Li R."/>
            <person name="Zhang H."/>
            <person name="Shen G."/>
            <person name="Guo B."/>
            <person name="Wei J."/>
            <person name="Xu J."/>
            <person name="St-Pierre B."/>
            <person name="Chen S."/>
            <person name="Sun C."/>
        </authorList>
    </citation>
    <scope>NUCLEOTIDE SEQUENCE [LARGE SCALE GENOMIC DNA]</scope>
</reference>
<gene>
    <name evidence="1" type="ORF">M9H77_21749</name>
</gene>
<evidence type="ECO:0000313" key="1">
    <source>
        <dbReference type="EMBL" id="KAI5662426.1"/>
    </source>
</evidence>
<organism evidence="1 2">
    <name type="scientific">Catharanthus roseus</name>
    <name type="common">Madagascar periwinkle</name>
    <name type="synonym">Vinca rosea</name>
    <dbReference type="NCBI Taxonomy" id="4058"/>
    <lineage>
        <taxon>Eukaryota</taxon>
        <taxon>Viridiplantae</taxon>
        <taxon>Streptophyta</taxon>
        <taxon>Embryophyta</taxon>
        <taxon>Tracheophyta</taxon>
        <taxon>Spermatophyta</taxon>
        <taxon>Magnoliopsida</taxon>
        <taxon>eudicotyledons</taxon>
        <taxon>Gunneridae</taxon>
        <taxon>Pentapetalae</taxon>
        <taxon>asterids</taxon>
        <taxon>lamiids</taxon>
        <taxon>Gentianales</taxon>
        <taxon>Apocynaceae</taxon>
        <taxon>Rauvolfioideae</taxon>
        <taxon>Vinceae</taxon>
        <taxon>Catharanthinae</taxon>
        <taxon>Catharanthus</taxon>
    </lineage>
</organism>
<protein>
    <submittedName>
        <fullName evidence="1">Uncharacterized protein</fullName>
    </submittedName>
</protein>
<name>A0ACC0ANY0_CATRO</name>
<dbReference type="EMBL" id="CM044705">
    <property type="protein sequence ID" value="KAI5662426.1"/>
    <property type="molecule type" value="Genomic_DNA"/>
</dbReference>
<keyword evidence="2" id="KW-1185">Reference proteome</keyword>
<dbReference type="Proteomes" id="UP001060085">
    <property type="component" value="Linkage Group LG05"/>
</dbReference>